<evidence type="ECO:0000313" key="8">
    <source>
        <dbReference type="Proteomes" id="UP000538666"/>
    </source>
</evidence>
<dbReference type="InterPro" id="IPR027417">
    <property type="entry name" value="P-loop_NTPase"/>
</dbReference>
<dbReference type="PANTHER" id="PTHR32309:SF31">
    <property type="entry name" value="CAPSULAR EXOPOLYSACCHARIDE FAMILY"/>
    <property type="match status" value="1"/>
</dbReference>
<keyword evidence="8" id="KW-1185">Reference proteome</keyword>
<dbReference type="SUPFAM" id="SSF52540">
    <property type="entry name" value="P-loop containing nucleoside triphosphate hydrolases"/>
    <property type="match status" value="1"/>
</dbReference>
<proteinExistence type="predicted"/>
<dbReference type="InterPro" id="IPR050445">
    <property type="entry name" value="Bact_polysacc_biosynth/exp"/>
</dbReference>
<evidence type="ECO:0000256" key="4">
    <source>
        <dbReference type="ARBA" id="ARBA00022840"/>
    </source>
</evidence>
<keyword evidence="3" id="KW-0418">Kinase</keyword>
<evidence type="ECO:0000256" key="5">
    <source>
        <dbReference type="ARBA" id="ARBA00023137"/>
    </source>
</evidence>
<dbReference type="NCBIfam" id="TIGR01007">
    <property type="entry name" value="eps_fam"/>
    <property type="match status" value="1"/>
</dbReference>
<dbReference type="Proteomes" id="UP000538666">
    <property type="component" value="Unassembled WGS sequence"/>
</dbReference>
<name>A0A841JY31_9BACT</name>
<keyword evidence="5" id="KW-0829">Tyrosine-protein kinase</keyword>
<keyword evidence="4" id="KW-0067">ATP-binding</keyword>
<dbReference type="EMBL" id="JACHEK010000002">
    <property type="protein sequence ID" value="MBB6142884.1"/>
    <property type="molecule type" value="Genomic_DNA"/>
</dbReference>
<sequence>MSHLFDALQRSEAERDGSGLSGLATATEVLQIAERYAVSEKGTTVREKPYAGKSAEHDTLPSQRAMLSSATADETHVAVETSPVFKRPNPFAQFKSLQVVVPVKNRLACITDSDSVAAENFRFLGVRLQHLRKERPLKKVLITSTIPQEGKSTVAANLACTLARKAQQKILLVEGDVRRPSLSQMFGLGKKQGICEWLFGEGDLISSIYHLEDPNLWILPAGSSPENPLELLQSGTLSAIMSQVAELFDWVIIDSPPILPLADTSVWMRVADGILLVARQGTTEKRQLQRGLEALEPKKLIGALLNVSKSAARNDYYYYRSPSASLPDGRDKVTIQSS</sequence>
<evidence type="ECO:0000256" key="2">
    <source>
        <dbReference type="ARBA" id="ARBA00022741"/>
    </source>
</evidence>
<evidence type="ECO:0000256" key="1">
    <source>
        <dbReference type="ARBA" id="ARBA00022679"/>
    </source>
</evidence>
<evidence type="ECO:0000256" key="3">
    <source>
        <dbReference type="ARBA" id="ARBA00022777"/>
    </source>
</evidence>
<gene>
    <name evidence="7" type="ORF">HNQ77_000828</name>
</gene>
<organism evidence="7 8">
    <name type="scientific">Silvibacterium bohemicum</name>
    <dbReference type="NCBI Taxonomy" id="1577686"/>
    <lineage>
        <taxon>Bacteria</taxon>
        <taxon>Pseudomonadati</taxon>
        <taxon>Acidobacteriota</taxon>
        <taxon>Terriglobia</taxon>
        <taxon>Terriglobales</taxon>
        <taxon>Acidobacteriaceae</taxon>
        <taxon>Silvibacterium</taxon>
    </lineage>
</organism>
<dbReference type="GO" id="GO:0005524">
    <property type="term" value="F:ATP binding"/>
    <property type="evidence" value="ECO:0007669"/>
    <property type="project" value="UniProtKB-KW"/>
</dbReference>
<dbReference type="RefSeq" id="WP_050061842.1">
    <property type="nucleotide sequence ID" value="NZ_JACHEK010000002.1"/>
</dbReference>
<protein>
    <submittedName>
        <fullName evidence="7">Capsular exopolysaccharide synthesis family protein</fullName>
    </submittedName>
</protein>
<evidence type="ECO:0000259" key="6">
    <source>
        <dbReference type="Pfam" id="PF13614"/>
    </source>
</evidence>
<feature type="domain" description="AAA" evidence="6">
    <location>
        <begin position="150"/>
        <end position="278"/>
    </location>
</feature>
<dbReference type="InterPro" id="IPR025669">
    <property type="entry name" value="AAA_dom"/>
</dbReference>
<dbReference type="OrthoDB" id="9775724at2"/>
<dbReference type="PANTHER" id="PTHR32309">
    <property type="entry name" value="TYROSINE-PROTEIN KINASE"/>
    <property type="match status" value="1"/>
</dbReference>
<dbReference type="CDD" id="cd05387">
    <property type="entry name" value="BY-kinase"/>
    <property type="match status" value="1"/>
</dbReference>
<dbReference type="GO" id="GO:0004713">
    <property type="term" value="F:protein tyrosine kinase activity"/>
    <property type="evidence" value="ECO:0007669"/>
    <property type="project" value="UniProtKB-KW"/>
</dbReference>
<dbReference type="Gene3D" id="3.40.50.300">
    <property type="entry name" value="P-loop containing nucleotide triphosphate hydrolases"/>
    <property type="match status" value="1"/>
</dbReference>
<evidence type="ECO:0000313" key="7">
    <source>
        <dbReference type="EMBL" id="MBB6142884.1"/>
    </source>
</evidence>
<dbReference type="InterPro" id="IPR005702">
    <property type="entry name" value="Wzc-like_C"/>
</dbReference>
<keyword evidence="1" id="KW-0808">Transferase</keyword>
<reference evidence="7 8" key="1">
    <citation type="submission" date="2020-08" db="EMBL/GenBank/DDBJ databases">
        <title>Genomic Encyclopedia of Type Strains, Phase IV (KMG-IV): sequencing the most valuable type-strain genomes for metagenomic binning, comparative biology and taxonomic classification.</title>
        <authorList>
            <person name="Goeker M."/>
        </authorList>
    </citation>
    <scope>NUCLEOTIDE SEQUENCE [LARGE SCALE GENOMIC DNA]</scope>
    <source>
        <strain evidence="7 8">DSM 103733</strain>
    </source>
</reference>
<dbReference type="Pfam" id="PF13614">
    <property type="entry name" value="AAA_31"/>
    <property type="match status" value="1"/>
</dbReference>
<comment type="caution">
    <text evidence="7">The sequence shown here is derived from an EMBL/GenBank/DDBJ whole genome shotgun (WGS) entry which is preliminary data.</text>
</comment>
<dbReference type="AlphaFoldDB" id="A0A841JY31"/>
<keyword evidence="2" id="KW-0547">Nucleotide-binding</keyword>
<accession>A0A841JY31</accession>